<dbReference type="AlphaFoldDB" id="A0AA88I3K5"/>
<reference evidence="7" key="1">
    <citation type="submission" date="2023-07" db="EMBL/GenBank/DDBJ databases">
        <title>Chromosome-level genome assembly of Artemia franciscana.</title>
        <authorList>
            <person name="Jo E."/>
        </authorList>
    </citation>
    <scope>NUCLEOTIDE SEQUENCE</scope>
    <source>
        <tissue evidence="7">Whole body</tissue>
    </source>
</reference>
<evidence type="ECO:0000256" key="4">
    <source>
        <dbReference type="ARBA" id="ARBA00023136"/>
    </source>
</evidence>
<dbReference type="PANTHER" id="PTHR11863">
    <property type="entry name" value="STEROL DESATURASE"/>
    <property type="match status" value="1"/>
</dbReference>
<feature type="domain" description="Fatty acid hydroxylase" evidence="6">
    <location>
        <begin position="139"/>
        <end position="262"/>
    </location>
</feature>
<dbReference type="InterPro" id="IPR050307">
    <property type="entry name" value="Sterol_Desaturase_Related"/>
</dbReference>
<gene>
    <name evidence="7" type="ORF">QYM36_009885</name>
</gene>
<evidence type="ECO:0000259" key="6">
    <source>
        <dbReference type="Pfam" id="PF04116"/>
    </source>
</evidence>
<comment type="subcellular location">
    <subcellularLocation>
        <location evidence="1">Membrane</location>
    </subcellularLocation>
</comment>
<comment type="caution">
    <text evidence="7">The sequence shown here is derived from an EMBL/GenBank/DDBJ whole genome shotgun (WGS) entry which is preliminary data.</text>
</comment>
<keyword evidence="8" id="KW-1185">Reference proteome</keyword>
<dbReference type="InterPro" id="IPR006694">
    <property type="entry name" value="Fatty_acid_hydroxylase"/>
</dbReference>
<evidence type="ECO:0000256" key="2">
    <source>
        <dbReference type="ARBA" id="ARBA00022692"/>
    </source>
</evidence>
<accession>A0AA88I3K5</accession>
<keyword evidence="3 5" id="KW-1133">Transmembrane helix</keyword>
<proteinExistence type="predicted"/>
<dbReference type="GO" id="GO:0005506">
    <property type="term" value="F:iron ion binding"/>
    <property type="evidence" value="ECO:0007669"/>
    <property type="project" value="InterPro"/>
</dbReference>
<name>A0AA88I3K5_ARTSF</name>
<keyword evidence="4 5" id="KW-0472">Membrane</keyword>
<dbReference type="GO" id="GO:0016491">
    <property type="term" value="F:oxidoreductase activity"/>
    <property type="evidence" value="ECO:0007669"/>
    <property type="project" value="InterPro"/>
</dbReference>
<protein>
    <recommendedName>
        <fullName evidence="6">Fatty acid hydroxylase domain-containing protein</fullName>
    </recommendedName>
</protein>
<evidence type="ECO:0000256" key="5">
    <source>
        <dbReference type="SAM" id="Phobius"/>
    </source>
</evidence>
<feature type="transmembrane region" description="Helical" evidence="5">
    <location>
        <begin position="94"/>
        <end position="114"/>
    </location>
</feature>
<sequence>MTVAVNGTADQLVIFWKNSGHYWQNHWNKIISYFGDEELSFYVFGTTALTFLVYWTFGCMYILLDTTNVPQFLRRFKTQPGTNEPVDKERLIRVIWQVLINQIAVGIPFTYMGYKSFKYRGTQDLHILPSFHQILLDLVVFLIVEEIAFYYSHRLLHHKSIYKYIHKQHHEWTAPIAVTAIYCHPLEHVFSNLLPPFLGAFIMGSHVSTQWLWYSMAIMNTLNAHSGYHFPLFTSPESHDYHHLKFNQCFGVLGILDYIHGTDMQFRKSLQYRRHRTLLSLSPIQQSVSRQMEKVE</sequence>
<evidence type="ECO:0000313" key="7">
    <source>
        <dbReference type="EMBL" id="KAK2715037.1"/>
    </source>
</evidence>
<organism evidence="7 8">
    <name type="scientific">Artemia franciscana</name>
    <name type="common">Brine shrimp</name>
    <name type="synonym">Artemia sanfranciscana</name>
    <dbReference type="NCBI Taxonomy" id="6661"/>
    <lineage>
        <taxon>Eukaryota</taxon>
        <taxon>Metazoa</taxon>
        <taxon>Ecdysozoa</taxon>
        <taxon>Arthropoda</taxon>
        <taxon>Crustacea</taxon>
        <taxon>Branchiopoda</taxon>
        <taxon>Anostraca</taxon>
        <taxon>Artemiidae</taxon>
        <taxon>Artemia</taxon>
    </lineage>
</organism>
<evidence type="ECO:0000256" key="1">
    <source>
        <dbReference type="ARBA" id="ARBA00004370"/>
    </source>
</evidence>
<dbReference type="EMBL" id="JAVRJZ010000012">
    <property type="protein sequence ID" value="KAK2715037.1"/>
    <property type="molecule type" value="Genomic_DNA"/>
</dbReference>
<evidence type="ECO:0000256" key="3">
    <source>
        <dbReference type="ARBA" id="ARBA00022989"/>
    </source>
</evidence>
<feature type="transmembrane region" description="Helical" evidence="5">
    <location>
        <begin position="134"/>
        <end position="151"/>
    </location>
</feature>
<dbReference type="Pfam" id="PF04116">
    <property type="entry name" value="FA_hydroxylase"/>
    <property type="match status" value="1"/>
</dbReference>
<keyword evidence="2 5" id="KW-0812">Transmembrane</keyword>
<evidence type="ECO:0000313" key="8">
    <source>
        <dbReference type="Proteomes" id="UP001187531"/>
    </source>
</evidence>
<feature type="transmembrane region" description="Helical" evidence="5">
    <location>
        <begin position="41"/>
        <end position="64"/>
    </location>
</feature>
<dbReference type="Proteomes" id="UP001187531">
    <property type="component" value="Unassembled WGS sequence"/>
</dbReference>
<dbReference type="GO" id="GO:0016020">
    <property type="term" value="C:membrane"/>
    <property type="evidence" value="ECO:0007669"/>
    <property type="project" value="UniProtKB-SubCell"/>
</dbReference>
<dbReference type="GO" id="GO:0008610">
    <property type="term" value="P:lipid biosynthetic process"/>
    <property type="evidence" value="ECO:0007669"/>
    <property type="project" value="InterPro"/>
</dbReference>